<dbReference type="CDD" id="cd00851">
    <property type="entry name" value="MTH1175"/>
    <property type="match status" value="1"/>
</dbReference>
<dbReference type="Proteomes" id="UP000294614">
    <property type="component" value="Unassembled WGS sequence"/>
</dbReference>
<proteinExistence type="predicted"/>
<dbReference type="RefSeq" id="WP_132874181.1">
    <property type="nucleotide sequence ID" value="NZ_SMGG01000005.1"/>
</dbReference>
<dbReference type="Gene3D" id="3.30.420.130">
    <property type="entry name" value="Dinitrogenase iron-molybdenum cofactor biosynthesis domain"/>
    <property type="match status" value="1"/>
</dbReference>
<protein>
    <submittedName>
        <fullName evidence="2">Putative Fe-Mo cluster-binding NifX family protein</fullName>
    </submittedName>
</protein>
<name>A0A4R1K704_9BACT</name>
<sequence length="125" mass="12892">MKICFPVEEDGGLDSPIYGHFGSAPGFVTFDTDTQRTGFINNRNAVHEHGACNPAAALAGAGVDAVIVGGIGHGAMLRLMDGGVSVYQAKDGAVKMDAENFMQNRLTKLGGNENLCGGGTHSCGH</sequence>
<evidence type="ECO:0000313" key="3">
    <source>
        <dbReference type="Proteomes" id="UP000294614"/>
    </source>
</evidence>
<dbReference type="EMBL" id="SMGG01000005">
    <property type="protein sequence ID" value="TCK60036.1"/>
    <property type="molecule type" value="Genomic_DNA"/>
</dbReference>
<dbReference type="PANTHER" id="PTHR42983">
    <property type="entry name" value="DINITROGENASE IRON-MOLYBDENUM COFACTOR PROTEIN-RELATED"/>
    <property type="match status" value="1"/>
</dbReference>
<dbReference type="InterPro" id="IPR003731">
    <property type="entry name" value="Di-Nase_FeMo-co_biosynth"/>
</dbReference>
<dbReference type="PANTHER" id="PTHR42983:SF1">
    <property type="entry name" value="IRON-MOLYBDENUM PROTEIN"/>
    <property type="match status" value="1"/>
</dbReference>
<dbReference type="Pfam" id="PF02579">
    <property type="entry name" value="Nitro_FeMo-Co"/>
    <property type="match status" value="1"/>
</dbReference>
<dbReference type="InterPro" id="IPR033913">
    <property type="entry name" value="MTH1175_dom"/>
</dbReference>
<gene>
    <name evidence="2" type="ORF">C8D98_2208</name>
</gene>
<evidence type="ECO:0000313" key="2">
    <source>
        <dbReference type="EMBL" id="TCK60036.1"/>
    </source>
</evidence>
<evidence type="ECO:0000259" key="1">
    <source>
        <dbReference type="Pfam" id="PF02579"/>
    </source>
</evidence>
<organism evidence="2 3">
    <name type="scientific">Seleniivibrio woodruffii</name>
    <dbReference type="NCBI Taxonomy" id="1078050"/>
    <lineage>
        <taxon>Bacteria</taxon>
        <taxon>Pseudomonadati</taxon>
        <taxon>Deferribacterota</taxon>
        <taxon>Deferribacteres</taxon>
        <taxon>Deferribacterales</taxon>
        <taxon>Geovibrionaceae</taxon>
        <taxon>Seleniivibrio</taxon>
    </lineage>
</organism>
<keyword evidence="3" id="KW-1185">Reference proteome</keyword>
<dbReference type="InterPro" id="IPR036105">
    <property type="entry name" value="DiNase_FeMo-co_biosyn_sf"/>
</dbReference>
<dbReference type="OrthoDB" id="9807451at2"/>
<dbReference type="AlphaFoldDB" id="A0A4R1K704"/>
<accession>A0A4R1K704</accession>
<reference evidence="2 3" key="1">
    <citation type="submission" date="2019-03" db="EMBL/GenBank/DDBJ databases">
        <title>Genomic Encyclopedia of Type Strains, Phase IV (KMG-IV): sequencing the most valuable type-strain genomes for metagenomic binning, comparative biology and taxonomic classification.</title>
        <authorList>
            <person name="Goeker M."/>
        </authorList>
    </citation>
    <scope>NUCLEOTIDE SEQUENCE [LARGE SCALE GENOMIC DNA]</scope>
    <source>
        <strain evidence="2 3">DSM 24984</strain>
    </source>
</reference>
<comment type="caution">
    <text evidence="2">The sequence shown here is derived from an EMBL/GenBank/DDBJ whole genome shotgun (WGS) entry which is preliminary data.</text>
</comment>
<dbReference type="SUPFAM" id="SSF53146">
    <property type="entry name" value="Nitrogenase accessory factor-like"/>
    <property type="match status" value="1"/>
</dbReference>
<feature type="domain" description="Dinitrogenase iron-molybdenum cofactor biosynthesis" evidence="1">
    <location>
        <begin position="14"/>
        <end position="95"/>
    </location>
</feature>